<dbReference type="PANTHER" id="PTHR35690:SF1">
    <property type="entry name" value="OS01G0363500 PROTEIN"/>
    <property type="match status" value="1"/>
</dbReference>
<evidence type="ECO:0000313" key="1">
    <source>
        <dbReference type="EMBL" id="GIL60738.1"/>
    </source>
</evidence>
<dbReference type="PANTHER" id="PTHR35690">
    <property type="entry name" value="OS01G0363500 PROTEIN"/>
    <property type="match status" value="1"/>
</dbReference>
<dbReference type="EMBL" id="BNCO01000041">
    <property type="protein sequence ID" value="GIL60738.1"/>
    <property type="molecule type" value="Genomic_DNA"/>
</dbReference>
<sequence length="216" mass="23797">MMQSMRLTPFRRVSAATLLPKPSRRASLQCRSLAVTSALTDIEKRALGAYRSVAFGNSASDAIQVLKRAAATKSVQPEIVEGALLTVEQLAAQNISRSTPSIAGRWRLVFGTATKFRPFQYIPVKEDFVLDESAKTLALESSLGPFEFFIRGVMSSWRPEVGELDFQFNKVDIYFAGNKVWEVTPKTKPKTYTFFHTGPDLACARSSAGGVALLVR</sequence>
<dbReference type="Proteomes" id="UP000747399">
    <property type="component" value="Unassembled WGS sequence"/>
</dbReference>
<proteinExistence type="predicted"/>
<evidence type="ECO:0000313" key="2">
    <source>
        <dbReference type="Proteomes" id="UP000747399"/>
    </source>
</evidence>
<accession>A0A8J4BKU7</accession>
<name>A0A8J4BKU7_9CHLO</name>
<reference evidence="1" key="1">
    <citation type="journal article" date="2021" name="Proc. Natl. Acad. Sci. U.S.A.">
        <title>Three genomes in the algal genus Volvox reveal the fate of a haploid sex-determining region after a transition to homothallism.</title>
        <authorList>
            <person name="Yamamoto K."/>
            <person name="Hamaji T."/>
            <person name="Kawai-Toyooka H."/>
            <person name="Matsuzaki R."/>
            <person name="Takahashi F."/>
            <person name="Nishimura Y."/>
            <person name="Kawachi M."/>
            <person name="Noguchi H."/>
            <person name="Minakuchi Y."/>
            <person name="Umen J.G."/>
            <person name="Toyoda A."/>
            <person name="Nozaki H."/>
        </authorList>
    </citation>
    <scope>NUCLEOTIDE SEQUENCE</scope>
    <source>
        <strain evidence="1">NIES-3780</strain>
    </source>
</reference>
<comment type="caution">
    <text evidence="1">The sequence shown here is derived from an EMBL/GenBank/DDBJ whole genome shotgun (WGS) entry which is preliminary data.</text>
</comment>
<gene>
    <name evidence="1" type="ORF">Vafri_15269</name>
</gene>
<organism evidence="1 2">
    <name type="scientific">Volvox africanus</name>
    <dbReference type="NCBI Taxonomy" id="51714"/>
    <lineage>
        <taxon>Eukaryota</taxon>
        <taxon>Viridiplantae</taxon>
        <taxon>Chlorophyta</taxon>
        <taxon>core chlorophytes</taxon>
        <taxon>Chlorophyceae</taxon>
        <taxon>CS clade</taxon>
        <taxon>Chlamydomonadales</taxon>
        <taxon>Volvocaceae</taxon>
        <taxon>Volvox</taxon>
    </lineage>
</organism>
<keyword evidence="2" id="KW-1185">Reference proteome</keyword>
<dbReference type="AlphaFoldDB" id="A0A8J4BKU7"/>
<protein>
    <submittedName>
        <fullName evidence="1">Uncharacterized protein</fullName>
    </submittedName>
</protein>